<gene>
    <name evidence="1" type="ORF">CPELLU_LOCUS9533</name>
</gene>
<evidence type="ECO:0000313" key="2">
    <source>
        <dbReference type="Proteomes" id="UP000789759"/>
    </source>
</evidence>
<accession>A0A9N9DW72</accession>
<dbReference type="Proteomes" id="UP000789759">
    <property type="component" value="Unassembled WGS sequence"/>
</dbReference>
<keyword evidence="2" id="KW-1185">Reference proteome</keyword>
<comment type="caution">
    <text evidence="1">The sequence shown here is derived from an EMBL/GenBank/DDBJ whole genome shotgun (WGS) entry which is preliminary data.</text>
</comment>
<name>A0A9N9DW72_9GLOM</name>
<sequence>MAIIDLKFCPSSNKLIKNKLLLNYLKNINALKQKITLSCKTAILTEIYGSYVITKAILGLVYAEYYAEIYLDDKEVDKIDDGSNTESEKQLNKLIEKLVKTFEKFDHTTESFSAEKYPTISIIYSIIELLKFKFAVDPNLLLVDDDYNLNNEYELDINSDSEDEKNYTQNILNIQSTIAQGTSMFTGFIATLLDPRLKKMHPWSEELQKETIRICCEK</sequence>
<dbReference type="OrthoDB" id="2337609at2759"/>
<feature type="non-terminal residue" evidence="1">
    <location>
        <position position="218"/>
    </location>
</feature>
<evidence type="ECO:0000313" key="1">
    <source>
        <dbReference type="EMBL" id="CAG8655157.1"/>
    </source>
</evidence>
<protein>
    <submittedName>
        <fullName evidence="1">15635_t:CDS:1</fullName>
    </submittedName>
</protein>
<reference evidence="1" key="1">
    <citation type="submission" date="2021-06" db="EMBL/GenBank/DDBJ databases">
        <authorList>
            <person name="Kallberg Y."/>
            <person name="Tangrot J."/>
            <person name="Rosling A."/>
        </authorList>
    </citation>
    <scope>NUCLEOTIDE SEQUENCE</scope>
    <source>
        <strain evidence="1">FL966</strain>
    </source>
</reference>
<dbReference type="AlphaFoldDB" id="A0A9N9DW72"/>
<organism evidence="1 2">
    <name type="scientific">Cetraspora pellucida</name>
    <dbReference type="NCBI Taxonomy" id="1433469"/>
    <lineage>
        <taxon>Eukaryota</taxon>
        <taxon>Fungi</taxon>
        <taxon>Fungi incertae sedis</taxon>
        <taxon>Mucoromycota</taxon>
        <taxon>Glomeromycotina</taxon>
        <taxon>Glomeromycetes</taxon>
        <taxon>Diversisporales</taxon>
        <taxon>Gigasporaceae</taxon>
        <taxon>Cetraspora</taxon>
    </lineage>
</organism>
<dbReference type="EMBL" id="CAJVQA010007335">
    <property type="protein sequence ID" value="CAG8655157.1"/>
    <property type="molecule type" value="Genomic_DNA"/>
</dbReference>
<proteinExistence type="predicted"/>